<dbReference type="EMBL" id="JRKL02005053">
    <property type="protein sequence ID" value="KAF3951217.1"/>
    <property type="molecule type" value="Genomic_DNA"/>
</dbReference>
<evidence type="ECO:0000313" key="23">
    <source>
        <dbReference type="EMBL" id="KAF3951217.1"/>
    </source>
</evidence>
<dbReference type="FunFam" id="1.10.510.10:FF:000060">
    <property type="entry name" value="G-type lectin S-receptor-like serine/threonine-protein kinase"/>
    <property type="match status" value="1"/>
</dbReference>
<comment type="catalytic activity">
    <reaction evidence="17">
        <text>L-threonyl-[protein] + ATP = O-phospho-L-threonyl-[protein] + ADP + H(+)</text>
        <dbReference type="Rhea" id="RHEA:46608"/>
        <dbReference type="Rhea" id="RHEA-COMP:11060"/>
        <dbReference type="Rhea" id="RHEA-COMP:11605"/>
        <dbReference type="ChEBI" id="CHEBI:15378"/>
        <dbReference type="ChEBI" id="CHEBI:30013"/>
        <dbReference type="ChEBI" id="CHEBI:30616"/>
        <dbReference type="ChEBI" id="CHEBI:61977"/>
        <dbReference type="ChEBI" id="CHEBI:456216"/>
        <dbReference type="EC" id="2.7.11.1"/>
    </reaction>
</comment>
<dbReference type="GO" id="GO:0048544">
    <property type="term" value="P:recognition of pollen"/>
    <property type="evidence" value="ECO:0007669"/>
    <property type="project" value="InterPro"/>
</dbReference>
<dbReference type="PANTHER" id="PTHR27002:SF839">
    <property type="entry name" value="NON-SPECIFIC SERINE_THREONINE PROTEIN KINASE"/>
    <property type="match status" value="1"/>
</dbReference>
<feature type="domain" description="Apple" evidence="22">
    <location>
        <begin position="180"/>
        <end position="268"/>
    </location>
</feature>
<dbReference type="Gene3D" id="1.10.510.10">
    <property type="entry name" value="Transferase(Phosphotransferase) domain 1"/>
    <property type="match status" value="1"/>
</dbReference>
<evidence type="ECO:0000256" key="19">
    <source>
        <dbReference type="PROSITE-ProRule" id="PRU10141"/>
    </source>
</evidence>
<dbReference type="SMART" id="SM00220">
    <property type="entry name" value="S_TKc"/>
    <property type="match status" value="1"/>
</dbReference>
<keyword evidence="12 20" id="KW-1133">Transmembrane helix</keyword>
<feature type="transmembrane region" description="Helical" evidence="20">
    <location>
        <begin position="627"/>
        <end position="649"/>
    </location>
</feature>
<dbReference type="PANTHER" id="PTHR27002">
    <property type="entry name" value="RECEPTOR-LIKE SERINE/THREONINE-PROTEIN KINASE SD1-8"/>
    <property type="match status" value="1"/>
</dbReference>
<evidence type="ECO:0000256" key="12">
    <source>
        <dbReference type="ARBA" id="ARBA00022989"/>
    </source>
</evidence>
<feature type="transmembrane region" description="Helical" evidence="20">
    <location>
        <begin position="672"/>
        <end position="695"/>
    </location>
</feature>
<reference evidence="23" key="1">
    <citation type="submission" date="2020-03" db="EMBL/GenBank/DDBJ databases">
        <title>Castanea mollissima Vanexum genome sequencing.</title>
        <authorList>
            <person name="Staton M."/>
        </authorList>
    </citation>
    <scope>NUCLEOTIDE SEQUENCE</scope>
    <source>
        <tissue evidence="23">Leaf</tissue>
    </source>
</reference>
<evidence type="ECO:0000259" key="21">
    <source>
        <dbReference type="PROSITE" id="PS50011"/>
    </source>
</evidence>
<keyword evidence="15" id="KW-0675">Receptor</keyword>
<dbReference type="Proteomes" id="UP000737018">
    <property type="component" value="Unassembled WGS sequence"/>
</dbReference>
<dbReference type="EC" id="2.7.11.1" evidence="2"/>
<evidence type="ECO:0000256" key="20">
    <source>
        <dbReference type="SAM" id="Phobius"/>
    </source>
</evidence>
<evidence type="ECO:0000256" key="7">
    <source>
        <dbReference type="ARBA" id="ARBA00022729"/>
    </source>
</evidence>
<evidence type="ECO:0000256" key="9">
    <source>
        <dbReference type="ARBA" id="ARBA00022741"/>
    </source>
</evidence>
<dbReference type="InterPro" id="IPR017441">
    <property type="entry name" value="Protein_kinase_ATP_BS"/>
</dbReference>
<keyword evidence="9 19" id="KW-0547">Nucleotide-binding</keyword>
<dbReference type="GO" id="GO:0004674">
    <property type="term" value="F:protein serine/threonine kinase activity"/>
    <property type="evidence" value="ECO:0007669"/>
    <property type="project" value="UniProtKB-KW"/>
</dbReference>
<feature type="binding site" evidence="19">
    <location>
        <position position="778"/>
    </location>
    <ligand>
        <name>ATP</name>
        <dbReference type="ChEBI" id="CHEBI:30616"/>
    </ligand>
</feature>
<dbReference type="GO" id="GO:0005524">
    <property type="term" value="F:ATP binding"/>
    <property type="evidence" value="ECO:0007669"/>
    <property type="project" value="UniProtKB-UniRule"/>
</dbReference>
<comment type="subcellular location">
    <subcellularLocation>
        <location evidence="1">Cell membrane</location>
        <topology evidence="1">Single-pass type I membrane protein</topology>
    </subcellularLocation>
</comment>
<evidence type="ECO:0000256" key="16">
    <source>
        <dbReference type="ARBA" id="ARBA00023180"/>
    </source>
</evidence>
<evidence type="ECO:0000256" key="10">
    <source>
        <dbReference type="ARBA" id="ARBA00022777"/>
    </source>
</evidence>
<dbReference type="Pfam" id="PF00954">
    <property type="entry name" value="S_locus_glycop"/>
    <property type="match status" value="2"/>
</dbReference>
<keyword evidence="16" id="KW-0325">Glycoprotein</keyword>
<evidence type="ECO:0000256" key="18">
    <source>
        <dbReference type="ARBA" id="ARBA00048679"/>
    </source>
</evidence>
<comment type="catalytic activity">
    <reaction evidence="18">
        <text>L-seryl-[protein] + ATP = O-phospho-L-seryl-[protein] + ADP + H(+)</text>
        <dbReference type="Rhea" id="RHEA:17989"/>
        <dbReference type="Rhea" id="RHEA-COMP:9863"/>
        <dbReference type="Rhea" id="RHEA-COMP:11604"/>
        <dbReference type="ChEBI" id="CHEBI:15378"/>
        <dbReference type="ChEBI" id="CHEBI:29999"/>
        <dbReference type="ChEBI" id="CHEBI:30616"/>
        <dbReference type="ChEBI" id="CHEBI:83421"/>
        <dbReference type="ChEBI" id="CHEBI:456216"/>
        <dbReference type="EC" id="2.7.11.1"/>
    </reaction>
</comment>
<keyword evidence="13 20" id="KW-0472">Membrane</keyword>
<dbReference type="FunFam" id="3.30.200.20:FF:000330">
    <property type="entry name" value="G-type lectin S-receptor-like serine/threonine-protein kinase At4g03230"/>
    <property type="match status" value="1"/>
</dbReference>
<accession>A0A8J4QGM7</accession>
<dbReference type="InterPro" id="IPR011009">
    <property type="entry name" value="Kinase-like_dom_sf"/>
</dbReference>
<keyword evidence="7" id="KW-0732">Signal</keyword>
<dbReference type="InterPro" id="IPR001245">
    <property type="entry name" value="Ser-Thr/Tyr_kinase_cat_dom"/>
</dbReference>
<keyword evidence="4" id="KW-0723">Serine/threonine-protein kinase</keyword>
<name>A0A8J4QGM7_9ROSI</name>
<dbReference type="CDD" id="cd01098">
    <property type="entry name" value="PAN_AP_plant"/>
    <property type="match status" value="2"/>
</dbReference>
<feature type="domain" description="Protein kinase" evidence="21">
    <location>
        <begin position="750"/>
        <end position="1035"/>
    </location>
</feature>
<evidence type="ECO:0000256" key="11">
    <source>
        <dbReference type="ARBA" id="ARBA00022840"/>
    </source>
</evidence>
<evidence type="ECO:0000256" key="3">
    <source>
        <dbReference type="ARBA" id="ARBA00022475"/>
    </source>
</evidence>
<dbReference type="GO" id="GO:0005886">
    <property type="term" value="C:plasma membrane"/>
    <property type="evidence" value="ECO:0007669"/>
    <property type="project" value="UniProtKB-SubCell"/>
</dbReference>
<gene>
    <name evidence="23" type="ORF">CMV_023109</name>
</gene>
<evidence type="ECO:0000256" key="1">
    <source>
        <dbReference type="ARBA" id="ARBA00004251"/>
    </source>
</evidence>
<dbReference type="PROSITE" id="PS00107">
    <property type="entry name" value="PROTEIN_KINASE_ATP"/>
    <property type="match status" value="1"/>
</dbReference>
<dbReference type="InterPro" id="IPR000719">
    <property type="entry name" value="Prot_kinase_dom"/>
</dbReference>
<dbReference type="Pfam" id="PF08276">
    <property type="entry name" value="PAN_2"/>
    <property type="match status" value="2"/>
</dbReference>
<evidence type="ECO:0000256" key="4">
    <source>
        <dbReference type="ARBA" id="ARBA00022527"/>
    </source>
</evidence>
<dbReference type="InterPro" id="IPR008271">
    <property type="entry name" value="Ser/Thr_kinase_AS"/>
</dbReference>
<evidence type="ECO:0000256" key="8">
    <source>
        <dbReference type="ARBA" id="ARBA00022734"/>
    </source>
</evidence>
<protein>
    <recommendedName>
        <fullName evidence="2">non-specific serine/threonine protein kinase</fullName>
        <ecNumber evidence="2">2.7.11.1</ecNumber>
    </recommendedName>
</protein>
<evidence type="ECO:0000256" key="13">
    <source>
        <dbReference type="ARBA" id="ARBA00023136"/>
    </source>
</evidence>
<evidence type="ECO:0000256" key="17">
    <source>
        <dbReference type="ARBA" id="ARBA00047899"/>
    </source>
</evidence>
<evidence type="ECO:0000256" key="6">
    <source>
        <dbReference type="ARBA" id="ARBA00022692"/>
    </source>
</evidence>
<dbReference type="PROSITE" id="PS50011">
    <property type="entry name" value="PROTEIN_KINASE_DOM"/>
    <property type="match status" value="1"/>
</dbReference>
<keyword evidence="10" id="KW-0418">Kinase</keyword>
<dbReference type="OrthoDB" id="4062651at2759"/>
<evidence type="ECO:0000256" key="15">
    <source>
        <dbReference type="ARBA" id="ARBA00023170"/>
    </source>
</evidence>
<dbReference type="PROSITE" id="PS00108">
    <property type="entry name" value="PROTEIN_KINASE_ST"/>
    <property type="match status" value="1"/>
</dbReference>
<dbReference type="CDD" id="cd14066">
    <property type="entry name" value="STKc_IRAK"/>
    <property type="match status" value="1"/>
</dbReference>
<keyword evidence="6 20" id="KW-0812">Transmembrane</keyword>
<evidence type="ECO:0000256" key="2">
    <source>
        <dbReference type="ARBA" id="ARBA00012513"/>
    </source>
</evidence>
<evidence type="ECO:0000259" key="22">
    <source>
        <dbReference type="PROSITE" id="PS50948"/>
    </source>
</evidence>
<dbReference type="AlphaFoldDB" id="A0A8J4QGM7"/>
<dbReference type="PROSITE" id="PS50948">
    <property type="entry name" value="PAN"/>
    <property type="match status" value="2"/>
</dbReference>
<feature type="transmembrane region" description="Helical" evidence="20">
    <location>
        <begin position="284"/>
        <end position="305"/>
    </location>
</feature>
<comment type="caution">
    <text evidence="23">The sequence shown here is derived from an EMBL/GenBank/DDBJ whole genome shotgun (WGS) entry which is preliminary data.</text>
</comment>
<dbReference type="InterPro" id="IPR003609">
    <property type="entry name" value="Pan_app"/>
</dbReference>
<dbReference type="SUPFAM" id="SSF56112">
    <property type="entry name" value="Protein kinase-like (PK-like)"/>
    <property type="match status" value="2"/>
</dbReference>
<keyword evidence="24" id="KW-1185">Reference proteome</keyword>
<proteinExistence type="predicted"/>
<dbReference type="SMART" id="SM00473">
    <property type="entry name" value="PAN_AP"/>
    <property type="match status" value="2"/>
</dbReference>
<dbReference type="GO" id="GO:0030246">
    <property type="term" value="F:carbohydrate binding"/>
    <property type="evidence" value="ECO:0007669"/>
    <property type="project" value="UniProtKB-KW"/>
</dbReference>
<organism evidence="23 24">
    <name type="scientific">Castanea mollissima</name>
    <name type="common">Chinese chestnut</name>
    <dbReference type="NCBI Taxonomy" id="60419"/>
    <lineage>
        <taxon>Eukaryota</taxon>
        <taxon>Viridiplantae</taxon>
        <taxon>Streptophyta</taxon>
        <taxon>Embryophyta</taxon>
        <taxon>Tracheophyta</taxon>
        <taxon>Spermatophyta</taxon>
        <taxon>Magnoliopsida</taxon>
        <taxon>eudicotyledons</taxon>
        <taxon>Gunneridae</taxon>
        <taxon>Pentapetalae</taxon>
        <taxon>rosids</taxon>
        <taxon>fabids</taxon>
        <taxon>Fagales</taxon>
        <taxon>Fagaceae</taxon>
        <taxon>Castanea</taxon>
    </lineage>
</organism>
<sequence length="1066" mass="120476">MRLGLNPITGLDRFLKSQDDPGTGDYFYKMNPTGSPQFVLYKGSTLYWRTGPWPWPLSSSAATSFKYSFVNNKDEVSYAYFFDDTYIITRLVLHNYGLLQHLMWNDGDLQWKEFWSPSKYRCDNYRHCGAYGKCGLESGDRFNKFECTCLPGYEPKSPRNWYHRDGSEGCVRKQSGLSMCGNGEGFVKVELLKAPDSFNAVWMDMSMSSSECEQACLRNCSCIAFVSMNIDGKGTSCLAWYGELIDVSENLNERWDLNVRVDAIELATYTRKSNGFLGHKRQRAITIISLMVTLFLVCLIGYICLMKKKRRKTFPSKKEEENKRTVKRKLHNQSLYFTGAMDYLEGNELEENSRHPDLLIFDLSCIVAATNNFSPINKLGEGGFGSVFKGQLSNGQQVAVKRLSNILAVEAMAAAGLPREVASGPVDEISYFSSLDDRSIITRFVVDSSGHFQQLTRNDGDCQWKEVWSTPRLCDNYGNCGAYSICIVDSTNRFTCTCLPGHEPKSLRDGSEGCVRKKLGLSMCGNGEGFVKVAHLKTPDTFHAAWKDMSMSSLECEQACLRNCSCTAFINYNPNGKGFGCLSFYGELIDILEFTDDGWDLNVRVDATELAKYTRKSKGFLGKKRKLAVTILSVAVPLFLASLLAYIWLMKKRKTKATYTRKSNGFLGHKRLLSITIISVMVTLFMVCLIAYICLMKKRKTKVKRKLHNQSLYFTGTKGYLEGSELEESSRHPDLLIFDLSCIVAATDNFSPINKLGQGGFGSVFKGQLSNGQEVAIKRLSYSSTQGIEEFKNEVLLIAKLQHRNLVKLFGCCIQGEEKMLIYEYMPNKSLDFFIFDHTRSSLLNWGKRFEIIIGIARGILYLHQDSRLKIIHRDLKTSNVLLDGEMNPKISDFGIARIFNGDQIQDTTTRVVGTYGYMSPEYAIFGKFSTKSDVFSFGVILLEIVSGKKNNSSYQRHDSLTLIGHVWELWREDRVLDIVDSSINDSFVSHEVLRCIQIGLLCVQEDAMDRPTMLAVLLMLSCETTLPSPKQPAFIFRRPTNNLGSITGEQFYSINDVTITKFEAR</sequence>
<keyword evidence="8" id="KW-0430">Lectin</keyword>
<keyword evidence="3" id="KW-1003">Cell membrane</keyword>
<feature type="domain" description="Apple" evidence="22">
    <location>
        <begin position="524"/>
        <end position="606"/>
    </location>
</feature>
<dbReference type="Pfam" id="PF07714">
    <property type="entry name" value="PK_Tyr_Ser-Thr"/>
    <property type="match status" value="1"/>
</dbReference>
<dbReference type="Gene3D" id="3.30.200.20">
    <property type="entry name" value="Phosphorylase Kinase, domain 1"/>
    <property type="match status" value="2"/>
</dbReference>
<keyword evidence="5" id="KW-0808">Transferase</keyword>
<evidence type="ECO:0000256" key="5">
    <source>
        <dbReference type="ARBA" id="ARBA00022679"/>
    </source>
</evidence>
<dbReference type="InterPro" id="IPR000858">
    <property type="entry name" value="S_locus_glycoprot_dom"/>
</dbReference>
<keyword evidence="14" id="KW-1015">Disulfide bond</keyword>
<keyword evidence="11 19" id="KW-0067">ATP-binding</keyword>
<evidence type="ECO:0000313" key="24">
    <source>
        <dbReference type="Proteomes" id="UP000737018"/>
    </source>
</evidence>
<evidence type="ECO:0000256" key="14">
    <source>
        <dbReference type="ARBA" id="ARBA00023157"/>
    </source>
</evidence>